<evidence type="ECO:0000256" key="7">
    <source>
        <dbReference type="PIRSR" id="PIRSR006118-2"/>
    </source>
</evidence>
<dbReference type="SFLD" id="SFLDG01138">
    <property type="entry name" value="C1.6.2:_Deoxy-d-mannose-octulo"/>
    <property type="match status" value="1"/>
</dbReference>
<evidence type="ECO:0000256" key="3">
    <source>
        <dbReference type="ARBA" id="ARBA00011881"/>
    </source>
</evidence>
<dbReference type="EC" id="3.1.3.45" evidence="9"/>
<feature type="binding site" evidence="7">
    <location>
        <position position="17"/>
    </location>
    <ligand>
        <name>substrate</name>
    </ligand>
</feature>
<dbReference type="GO" id="GO:0008781">
    <property type="term" value="F:N-acylneuraminate cytidylyltransferase activity"/>
    <property type="evidence" value="ECO:0007669"/>
    <property type="project" value="TreeGrafter"/>
</dbReference>
<sequence length="171" mass="19107">MIPYDLTKIKAFLFDVDGVLSSDKIPLTDHGDPARTVNIKDGYALQLAVKHGYQVGIITGAYTENVRLRFERLGVQHIYMCSTVKIKDYEDFLQKTGLEEESIVFAGDDIPDYEVMRRVGLPVAPATAAPEIKHIAKYISPLSGGDGIAREVIEQTMKAQQLWMTDKAFGW</sequence>
<evidence type="ECO:0000256" key="1">
    <source>
        <dbReference type="ARBA" id="ARBA00001946"/>
    </source>
</evidence>
<gene>
    <name evidence="9" type="primary">kdsC</name>
    <name evidence="8" type="ORF">CLI86_10900</name>
    <name evidence="9" type="ORF">TFUB20_02712</name>
</gene>
<dbReference type="GO" id="GO:0019143">
    <property type="term" value="F:3-deoxy-manno-octulosonate-8-phosphatase activity"/>
    <property type="evidence" value="ECO:0007669"/>
    <property type="project" value="UniProtKB-EC"/>
</dbReference>
<dbReference type="RefSeq" id="WP_014226388.1">
    <property type="nucleotide sequence ID" value="NZ_CAJPTF010000014.1"/>
</dbReference>
<dbReference type="Pfam" id="PF08282">
    <property type="entry name" value="Hydrolase_3"/>
    <property type="match status" value="1"/>
</dbReference>
<dbReference type="GO" id="GO:0046872">
    <property type="term" value="F:metal ion binding"/>
    <property type="evidence" value="ECO:0007669"/>
    <property type="project" value="UniProtKB-KW"/>
</dbReference>
<reference evidence="9 10" key="1">
    <citation type="submission" date="2016-09" db="EMBL/GenBank/DDBJ databases">
        <authorList>
            <person name="Capua I."/>
            <person name="De Benedictis P."/>
            <person name="Joannis T."/>
            <person name="Lombin L.H."/>
            <person name="Cattoli G."/>
        </authorList>
    </citation>
    <scope>NUCLEOTIDE SEQUENCE [LARGE SCALE GENOMIC DNA]</scope>
    <source>
        <strain evidence="9 10">UB20</strain>
    </source>
</reference>
<dbReference type="EMBL" id="FMMM01000088">
    <property type="protein sequence ID" value="SCQ24842.1"/>
    <property type="molecule type" value="Genomic_DNA"/>
</dbReference>
<dbReference type="OrthoDB" id="9805604at2"/>
<dbReference type="AlphaFoldDB" id="A0A1D3UXR6"/>
<evidence type="ECO:0000313" key="9">
    <source>
        <dbReference type="EMBL" id="SCQ24842.1"/>
    </source>
</evidence>
<evidence type="ECO:0000256" key="6">
    <source>
        <dbReference type="ARBA" id="ARBA00022842"/>
    </source>
</evidence>
<dbReference type="InterPro" id="IPR023214">
    <property type="entry name" value="HAD_sf"/>
</dbReference>
<dbReference type="InterPro" id="IPR050793">
    <property type="entry name" value="CMP-NeuNAc_synthase"/>
</dbReference>
<keyword evidence="4 7" id="KW-0479">Metal-binding</keyword>
<name>A0A1D3UXR6_TANFO</name>
<evidence type="ECO:0000313" key="8">
    <source>
        <dbReference type="EMBL" id="PDP42972.1"/>
    </source>
</evidence>
<dbReference type="SFLD" id="SFLDS00003">
    <property type="entry name" value="Haloacid_Dehalogenase"/>
    <property type="match status" value="1"/>
</dbReference>
<dbReference type="InterPro" id="IPR036412">
    <property type="entry name" value="HAD-like_sf"/>
</dbReference>
<proteinExistence type="inferred from homology"/>
<dbReference type="FunFam" id="3.40.50.1000:FF:000029">
    <property type="entry name" value="3-deoxy-D-manno-octulosonate 8-phosphate phosphatase KdsC"/>
    <property type="match status" value="1"/>
</dbReference>
<evidence type="ECO:0000313" key="11">
    <source>
        <dbReference type="Proteomes" id="UP000219259"/>
    </source>
</evidence>
<comment type="subunit">
    <text evidence="3">Homotetramer.</text>
</comment>
<dbReference type="OMA" id="NRVGYIS"/>
<keyword evidence="5 9" id="KW-0378">Hydrolase</keyword>
<dbReference type="Proteomes" id="UP000182057">
    <property type="component" value="Unassembled WGS sequence"/>
</dbReference>
<feature type="binding site" evidence="7">
    <location>
        <position position="108"/>
    </location>
    <ligand>
        <name>Mg(2+)</name>
        <dbReference type="ChEBI" id="CHEBI:18420"/>
    </ligand>
</feature>
<dbReference type="EMBL" id="NSLJ01000032">
    <property type="protein sequence ID" value="PDP42972.1"/>
    <property type="molecule type" value="Genomic_DNA"/>
</dbReference>
<organism evidence="9 10">
    <name type="scientific">Tannerella forsythia</name>
    <name type="common">Bacteroides forsythus</name>
    <dbReference type="NCBI Taxonomy" id="28112"/>
    <lineage>
        <taxon>Bacteria</taxon>
        <taxon>Pseudomonadati</taxon>
        <taxon>Bacteroidota</taxon>
        <taxon>Bacteroidia</taxon>
        <taxon>Bacteroidales</taxon>
        <taxon>Tannerellaceae</taxon>
        <taxon>Tannerella</taxon>
    </lineage>
</organism>
<accession>A0A1D3UXR6</accession>
<comment type="similarity">
    <text evidence="2">Belongs to the KdsC family.</text>
</comment>
<dbReference type="SFLD" id="SFLDG01136">
    <property type="entry name" value="C1.6:_Phosphoserine_Phosphatas"/>
    <property type="match status" value="1"/>
</dbReference>
<dbReference type="PANTHER" id="PTHR21485">
    <property type="entry name" value="HAD SUPERFAMILY MEMBERS CMAS AND KDSC"/>
    <property type="match status" value="1"/>
</dbReference>
<dbReference type="Gene3D" id="3.40.50.1000">
    <property type="entry name" value="HAD superfamily/HAD-like"/>
    <property type="match status" value="1"/>
</dbReference>
<dbReference type="NCBIfam" id="TIGR01670">
    <property type="entry name" value="KdsC-phosphatas"/>
    <property type="match status" value="1"/>
</dbReference>
<evidence type="ECO:0000256" key="4">
    <source>
        <dbReference type="ARBA" id="ARBA00022723"/>
    </source>
</evidence>
<reference evidence="8 11" key="2">
    <citation type="submission" date="2017-09" db="EMBL/GenBank/DDBJ databases">
        <title>Phase variable restriction modification systems are present in the genome sequences of periodontal pathogens Prevotella intermedia, Tannerella forsythia and Porphyromonas gingivalis.</title>
        <authorList>
            <person name="Haigh R.D."/>
            <person name="Crawford L."/>
            <person name="Ralph J."/>
            <person name="Wanford J."/>
            <person name="Vartoukian S.R."/>
            <person name="Hijazib K."/>
            <person name="Wade W."/>
            <person name="Oggioni M.R."/>
        </authorList>
    </citation>
    <scope>NUCLEOTIDE SEQUENCE [LARGE SCALE GENOMIC DNA]</scope>
    <source>
        <strain evidence="8 11">WW11663</strain>
    </source>
</reference>
<dbReference type="InterPro" id="IPR010023">
    <property type="entry name" value="KdsC_fam"/>
</dbReference>
<evidence type="ECO:0000256" key="2">
    <source>
        <dbReference type="ARBA" id="ARBA00005893"/>
    </source>
</evidence>
<dbReference type="GeneID" id="34760019"/>
<evidence type="ECO:0000313" key="10">
    <source>
        <dbReference type="Proteomes" id="UP000182057"/>
    </source>
</evidence>
<keyword evidence="6 7" id="KW-0460">Magnesium</keyword>
<feature type="binding site" evidence="7">
    <location>
        <position position="15"/>
    </location>
    <ligand>
        <name>Mg(2+)</name>
        <dbReference type="ChEBI" id="CHEBI:18420"/>
    </ligand>
</feature>
<dbReference type="SUPFAM" id="SSF56784">
    <property type="entry name" value="HAD-like"/>
    <property type="match status" value="1"/>
</dbReference>
<dbReference type="PIRSF" id="PIRSF006118">
    <property type="entry name" value="KDO8-P_Ptase"/>
    <property type="match status" value="1"/>
</dbReference>
<dbReference type="PANTHER" id="PTHR21485:SF3">
    <property type="entry name" value="N-ACYLNEURAMINATE CYTIDYLYLTRANSFERASE"/>
    <property type="match status" value="1"/>
</dbReference>
<comment type="cofactor">
    <cofactor evidence="1 7">
        <name>Mg(2+)</name>
        <dbReference type="ChEBI" id="CHEBI:18420"/>
    </cofactor>
</comment>
<evidence type="ECO:0000256" key="5">
    <source>
        <dbReference type="ARBA" id="ARBA00022801"/>
    </source>
</evidence>
<protein>
    <submittedName>
        <fullName evidence="8 9">3-deoxy-D-manno-octulosonate 8-phosphate phosphatase</fullName>
        <ecNumber evidence="9">3.1.3.45</ecNumber>
    </submittedName>
</protein>
<dbReference type="Proteomes" id="UP000219259">
    <property type="component" value="Unassembled WGS sequence"/>
</dbReference>